<feature type="transmembrane region" description="Helical" evidence="1">
    <location>
        <begin position="36"/>
        <end position="56"/>
    </location>
</feature>
<dbReference type="Proteomes" id="UP000233786">
    <property type="component" value="Unassembled WGS sequence"/>
</dbReference>
<proteinExistence type="predicted"/>
<keyword evidence="1" id="KW-1133">Transmembrane helix</keyword>
<dbReference type="RefSeq" id="WP_237710405.1">
    <property type="nucleotide sequence ID" value="NZ_CP061007.1"/>
</dbReference>
<dbReference type="EMBL" id="PJNB01000001">
    <property type="protein sequence ID" value="PKW19792.1"/>
    <property type="molecule type" value="Genomic_DNA"/>
</dbReference>
<gene>
    <name evidence="2" type="ORF">A8926_7982</name>
</gene>
<feature type="transmembrane region" description="Helical" evidence="1">
    <location>
        <begin position="90"/>
        <end position="113"/>
    </location>
</feature>
<keyword evidence="3" id="KW-1185">Reference proteome</keyword>
<feature type="transmembrane region" description="Helical" evidence="1">
    <location>
        <begin position="68"/>
        <end position="84"/>
    </location>
</feature>
<dbReference type="AlphaFoldDB" id="A0A2N3YA39"/>
<evidence type="ECO:0000313" key="2">
    <source>
        <dbReference type="EMBL" id="PKW19792.1"/>
    </source>
</evidence>
<accession>A0A2N3YA39</accession>
<evidence type="ECO:0000256" key="1">
    <source>
        <dbReference type="SAM" id="Phobius"/>
    </source>
</evidence>
<sequence length="122" mass="13094">MKSWVFLPPLFVCSAAGVAALLDVLLARNPSLDQDLSLSVPLLFGFAAGLALFTASHVRWNFRWQRRGLRFSYPLLMVACALATDGLQLPVVAALTAGPVGAVLLAALLVRAYRDIPECARA</sequence>
<name>A0A2N3YA39_SACSN</name>
<comment type="caution">
    <text evidence="2">The sequence shown here is derived from an EMBL/GenBank/DDBJ whole genome shotgun (WGS) entry which is preliminary data.</text>
</comment>
<reference evidence="2" key="1">
    <citation type="submission" date="2017-12" db="EMBL/GenBank/DDBJ databases">
        <title>Sequencing the genomes of 1000 Actinobacteria strains.</title>
        <authorList>
            <person name="Klenk H.-P."/>
        </authorList>
    </citation>
    <scope>NUCLEOTIDE SEQUENCE [LARGE SCALE GENOMIC DNA]</scope>
    <source>
        <strain evidence="2">DSM 44228</strain>
    </source>
</reference>
<evidence type="ECO:0000313" key="3">
    <source>
        <dbReference type="Proteomes" id="UP000233786"/>
    </source>
</evidence>
<keyword evidence="1" id="KW-0812">Transmembrane</keyword>
<organism evidence="2 3">
    <name type="scientific">Saccharopolyspora spinosa</name>
    <dbReference type="NCBI Taxonomy" id="60894"/>
    <lineage>
        <taxon>Bacteria</taxon>
        <taxon>Bacillati</taxon>
        <taxon>Actinomycetota</taxon>
        <taxon>Actinomycetes</taxon>
        <taxon>Pseudonocardiales</taxon>
        <taxon>Pseudonocardiaceae</taxon>
        <taxon>Saccharopolyspora</taxon>
    </lineage>
</organism>
<keyword evidence="1" id="KW-0472">Membrane</keyword>
<protein>
    <submittedName>
        <fullName evidence="2">Uncharacterized protein</fullName>
    </submittedName>
</protein>